<comment type="subcellular location">
    <subcellularLocation>
        <location evidence="10">Cytoplasm</location>
    </subcellularLocation>
</comment>
<dbReference type="PANTHER" id="PTHR32120">
    <property type="entry name" value="SMALL RIBOSOMAL SUBUNIT BIOGENESIS GTPASE RSGA"/>
    <property type="match status" value="1"/>
</dbReference>
<evidence type="ECO:0000313" key="13">
    <source>
        <dbReference type="EMBL" id="MCF6137059.1"/>
    </source>
</evidence>
<comment type="subunit">
    <text evidence="10">Monomer. Associates with 30S ribosomal subunit, binds 16S rRNA.</text>
</comment>
<dbReference type="PANTHER" id="PTHR32120:SF11">
    <property type="entry name" value="SMALL RIBOSOMAL SUBUNIT BIOGENESIS GTPASE RSGA 1, MITOCHONDRIAL-RELATED"/>
    <property type="match status" value="1"/>
</dbReference>
<evidence type="ECO:0000256" key="3">
    <source>
        <dbReference type="ARBA" id="ARBA00022723"/>
    </source>
</evidence>
<name>A0ABS9GW82_9BACL</name>
<dbReference type="InterPro" id="IPR012340">
    <property type="entry name" value="NA-bd_OB-fold"/>
</dbReference>
<evidence type="ECO:0000259" key="11">
    <source>
        <dbReference type="PROSITE" id="PS50936"/>
    </source>
</evidence>
<evidence type="ECO:0000256" key="2">
    <source>
        <dbReference type="ARBA" id="ARBA00022517"/>
    </source>
</evidence>
<feature type="binding site" evidence="10">
    <location>
        <begin position="112"/>
        <end position="115"/>
    </location>
    <ligand>
        <name>GTP</name>
        <dbReference type="ChEBI" id="CHEBI:37565"/>
    </ligand>
</feature>
<dbReference type="InterPro" id="IPR004881">
    <property type="entry name" value="Ribosome_biogen_GTPase_RsgA"/>
</dbReference>
<comment type="function">
    <text evidence="10">One of several proteins that assist in the late maturation steps of the functional core of the 30S ribosomal subunit. Helps release RbfA from mature subunits. May play a role in the assembly of ribosomal proteins into the subunit. Circularly permuted GTPase that catalyzes slow GTP hydrolysis, GTPase activity is stimulated by the 30S ribosomal subunit.</text>
</comment>
<keyword evidence="1 10" id="KW-0963">Cytoplasm</keyword>
<dbReference type="InterPro" id="IPR027417">
    <property type="entry name" value="P-loop_NTPase"/>
</dbReference>
<protein>
    <recommendedName>
        <fullName evidence="10">Small ribosomal subunit biogenesis GTPase RsgA</fullName>
        <ecNumber evidence="10">3.6.1.-</ecNumber>
    </recommendedName>
</protein>
<evidence type="ECO:0000256" key="9">
    <source>
        <dbReference type="ARBA" id="ARBA00023134"/>
    </source>
</evidence>
<keyword evidence="6 10" id="KW-0378">Hydrolase</keyword>
<dbReference type="HAMAP" id="MF_01820">
    <property type="entry name" value="GTPase_RsgA"/>
    <property type="match status" value="1"/>
</dbReference>
<dbReference type="Pfam" id="PF03193">
    <property type="entry name" value="RsgA_GTPase"/>
    <property type="match status" value="1"/>
</dbReference>
<feature type="binding site" evidence="10">
    <location>
        <position position="252"/>
    </location>
    <ligand>
        <name>Zn(2+)</name>
        <dbReference type="ChEBI" id="CHEBI:29105"/>
    </ligand>
</feature>
<accession>A0ABS9GW82</accession>
<dbReference type="Gene3D" id="3.40.50.300">
    <property type="entry name" value="P-loop containing nucleotide triphosphate hydrolases"/>
    <property type="match status" value="1"/>
</dbReference>
<feature type="binding site" evidence="10">
    <location>
        <position position="245"/>
    </location>
    <ligand>
        <name>Zn(2+)</name>
        <dbReference type="ChEBI" id="CHEBI:29105"/>
    </ligand>
</feature>
<dbReference type="Gene3D" id="1.10.40.50">
    <property type="entry name" value="Probable gtpase engc, domain 3"/>
    <property type="match status" value="1"/>
</dbReference>
<feature type="domain" description="EngC GTPase" evidence="11">
    <location>
        <begin position="72"/>
        <end position="219"/>
    </location>
</feature>
<comment type="cofactor">
    <cofactor evidence="10">
        <name>Zn(2+)</name>
        <dbReference type="ChEBI" id="CHEBI:29105"/>
    </cofactor>
    <text evidence="10">Binds 1 zinc ion per subunit.</text>
</comment>
<evidence type="ECO:0000313" key="14">
    <source>
        <dbReference type="Proteomes" id="UP001649381"/>
    </source>
</evidence>
<reference evidence="13 14" key="1">
    <citation type="submission" date="2022-01" db="EMBL/GenBank/DDBJ databases">
        <title>Alkalihalobacillus sp. EGI L200015, a novel bacterium isolated from a salt lake sediment.</title>
        <authorList>
            <person name="Gao L."/>
            <person name="Fang B.-Z."/>
            <person name="Li W.-J."/>
        </authorList>
    </citation>
    <scope>NUCLEOTIDE SEQUENCE [LARGE SCALE GENOMIC DNA]</scope>
    <source>
        <strain evidence="13 14">KCTC 12718</strain>
    </source>
</reference>
<dbReference type="SUPFAM" id="SSF52540">
    <property type="entry name" value="P-loop containing nucleoside triphosphate hydrolases"/>
    <property type="match status" value="1"/>
</dbReference>
<feature type="domain" description="CP-type G" evidence="12">
    <location>
        <begin position="63"/>
        <end position="221"/>
    </location>
</feature>
<keyword evidence="4 10" id="KW-0699">rRNA-binding</keyword>
<feature type="binding site" evidence="10">
    <location>
        <position position="258"/>
    </location>
    <ligand>
        <name>Zn(2+)</name>
        <dbReference type="ChEBI" id="CHEBI:29105"/>
    </ligand>
</feature>
<dbReference type="SUPFAM" id="SSF50249">
    <property type="entry name" value="Nucleic acid-binding proteins"/>
    <property type="match status" value="1"/>
</dbReference>
<evidence type="ECO:0000256" key="10">
    <source>
        <dbReference type="HAMAP-Rule" id="MF_01820"/>
    </source>
</evidence>
<dbReference type="RefSeq" id="WP_236332333.1">
    <property type="nucleotide sequence ID" value="NZ_JAKIJS010000001.1"/>
</dbReference>
<gene>
    <name evidence="10 13" type="primary">rsgA</name>
    <name evidence="13" type="ORF">L2716_04895</name>
</gene>
<dbReference type="EC" id="3.6.1.-" evidence="10"/>
<keyword evidence="3 10" id="KW-0479">Metal-binding</keyword>
<feature type="binding site" evidence="10">
    <location>
        <position position="250"/>
    </location>
    <ligand>
        <name>Zn(2+)</name>
        <dbReference type="ChEBI" id="CHEBI:29105"/>
    </ligand>
</feature>
<keyword evidence="8 10" id="KW-0694">RNA-binding</keyword>
<dbReference type="PROSITE" id="PS50936">
    <property type="entry name" value="ENGC_GTPASE"/>
    <property type="match status" value="1"/>
</dbReference>
<evidence type="ECO:0000256" key="5">
    <source>
        <dbReference type="ARBA" id="ARBA00022741"/>
    </source>
</evidence>
<comment type="caution">
    <text evidence="13">The sequence shown here is derived from an EMBL/GenBank/DDBJ whole genome shotgun (WGS) entry which is preliminary data.</text>
</comment>
<keyword evidence="9 10" id="KW-0342">GTP-binding</keyword>
<sequence length="292" mass="33028">MAKGTIIKALSGFYYVKSEGEIYQCRGRGNFRKRKLTPLVGDDVVFESSNKTDGYVLELMDRKNELVRPPIANVDQALIIFSALEPTFSTLLLDRFLVHIEANEILPVICLSKLDLLKENENVNKELSVYRDIGYNVLETSSIEEKGLEDVRSIFEDKVTVIAGQSGVGKSTLLNALNPELNLETNAISNHLGRGKHTTRHVELIPFGEGLVADTPGFSSLDFVNMEPEDLSIYFPEMRDLRPNCKFRGCTHTSEPKCAVKDGLSNGEVSQFRYDHYVQFLEEIKDQKQRRY</sequence>
<dbReference type="EMBL" id="JAKIJS010000001">
    <property type="protein sequence ID" value="MCF6137059.1"/>
    <property type="molecule type" value="Genomic_DNA"/>
</dbReference>
<keyword evidence="14" id="KW-1185">Reference proteome</keyword>
<dbReference type="Pfam" id="PF16745">
    <property type="entry name" value="RsgA_N"/>
    <property type="match status" value="1"/>
</dbReference>
<feature type="binding site" evidence="10">
    <location>
        <begin position="164"/>
        <end position="172"/>
    </location>
    <ligand>
        <name>GTP</name>
        <dbReference type="ChEBI" id="CHEBI:37565"/>
    </ligand>
</feature>
<dbReference type="PROSITE" id="PS51721">
    <property type="entry name" value="G_CP"/>
    <property type="match status" value="1"/>
</dbReference>
<comment type="similarity">
    <text evidence="10">Belongs to the TRAFAC class YlqF/YawG GTPase family. RsgA subfamily.</text>
</comment>
<evidence type="ECO:0000256" key="8">
    <source>
        <dbReference type="ARBA" id="ARBA00022884"/>
    </source>
</evidence>
<evidence type="ECO:0000259" key="12">
    <source>
        <dbReference type="PROSITE" id="PS51721"/>
    </source>
</evidence>
<dbReference type="CDD" id="cd01854">
    <property type="entry name" value="YjeQ_EngC"/>
    <property type="match status" value="1"/>
</dbReference>
<proteinExistence type="inferred from homology"/>
<keyword evidence="7 10" id="KW-0862">Zinc</keyword>
<dbReference type="InterPro" id="IPR030378">
    <property type="entry name" value="G_CP_dom"/>
</dbReference>
<organism evidence="13 14">
    <name type="scientific">Pseudalkalibacillus berkeleyi</name>
    <dbReference type="NCBI Taxonomy" id="1069813"/>
    <lineage>
        <taxon>Bacteria</taxon>
        <taxon>Bacillati</taxon>
        <taxon>Bacillota</taxon>
        <taxon>Bacilli</taxon>
        <taxon>Bacillales</taxon>
        <taxon>Fictibacillaceae</taxon>
        <taxon>Pseudalkalibacillus</taxon>
    </lineage>
</organism>
<evidence type="ECO:0000256" key="1">
    <source>
        <dbReference type="ARBA" id="ARBA00022490"/>
    </source>
</evidence>
<keyword evidence="2 10" id="KW-0690">Ribosome biogenesis</keyword>
<evidence type="ECO:0000256" key="4">
    <source>
        <dbReference type="ARBA" id="ARBA00022730"/>
    </source>
</evidence>
<dbReference type="Proteomes" id="UP001649381">
    <property type="component" value="Unassembled WGS sequence"/>
</dbReference>
<dbReference type="InterPro" id="IPR031944">
    <property type="entry name" value="RsgA_N"/>
</dbReference>
<dbReference type="Gene3D" id="2.40.50.140">
    <property type="entry name" value="Nucleic acid-binding proteins"/>
    <property type="match status" value="1"/>
</dbReference>
<evidence type="ECO:0000256" key="7">
    <source>
        <dbReference type="ARBA" id="ARBA00022833"/>
    </source>
</evidence>
<dbReference type="InterPro" id="IPR010914">
    <property type="entry name" value="RsgA_GTPase_dom"/>
</dbReference>
<keyword evidence="5 10" id="KW-0547">Nucleotide-binding</keyword>
<dbReference type="CDD" id="cd04466">
    <property type="entry name" value="S1_YloQ_GTPase"/>
    <property type="match status" value="1"/>
</dbReference>
<evidence type="ECO:0000256" key="6">
    <source>
        <dbReference type="ARBA" id="ARBA00022801"/>
    </source>
</evidence>
<dbReference type="NCBIfam" id="TIGR00157">
    <property type="entry name" value="ribosome small subunit-dependent GTPase A"/>
    <property type="match status" value="1"/>
</dbReference>